<keyword evidence="6" id="KW-1185">Reference proteome</keyword>
<evidence type="ECO:0000313" key="3">
    <source>
        <dbReference type="EMBL" id="VDL11703.1"/>
    </source>
</evidence>
<accession>A0A0R3S7P7</accession>
<dbReference type="CDD" id="cd22674">
    <property type="entry name" value="FHA_PPP1R8"/>
    <property type="match status" value="1"/>
</dbReference>
<evidence type="ECO:0000313" key="4">
    <source>
        <dbReference type="EMBL" id="VUZ47377.1"/>
    </source>
</evidence>
<evidence type="ECO:0000313" key="7">
    <source>
        <dbReference type="WBParaSite" id="HDID_0000008401-mRNA-1"/>
    </source>
</evidence>
<evidence type="ECO:0000256" key="1">
    <source>
        <dbReference type="SAM" id="MobiDB-lite"/>
    </source>
</evidence>
<gene>
    <name evidence="3" type="ORF">HDID_LOCUS85</name>
    <name evidence="4" type="ORF">WMSIL1_LOCUS6946</name>
</gene>
<dbReference type="EMBL" id="CABIJS010000233">
    <property type="protein sequence ID" value="VUZ47377.1"/>
    <property type="molecule type" value="Genomic_DNA"/>
</dbReference>
<dbReference type="PANTHER" id="PTHR23308">
    <property type="entry name" value="NUCLEAR INHIBITOR OF PROTEIN PHOSPHATASE-1"/>
    <property type="match status" value="1"/>
</dbReference>
<dbReference type="Pfam" id="PF00498">
    <property type="entry name" value="FHA"/>
    <property type="match status" value="1"/>
</dbReference>
<dbReference type="WBParaSite" id="HDID_0000008401-mRNA-1">
    <property type="protein sequence ID" value="HDID_0000008401-mRNA-1"/>
    <property type="gene ID" value="HDID_0000008401"/>
</dbReference>
<dbReference type="STRING" id="6216.A0A0R3S7P7"/>
<dbReference type="InterPro" id="IPR008984">
    <property type="entry name" value="SMAD_FHA_dom_sf"/>
</dbReference>
<dbReference type="EMBL" id="UYSG01000008">
    <property type="protein sequence ID" value="VDL11703.1"/>
    <property type="molecule type" value="Genomic_DNA"/>
</dbReference>
<dbReference type="AlphaFoldDB" id="A0A0R3S7P7"/>
<reference evidence="4 6" key="3">
    <citation type="submission" date="2019-07" db="EMBL/GenBank/DDBJ databases">
        <authorList>
            <person name="Jastrzebski P J."/>
            <person name="Paukszto L."/>
            <person name="Jastrzebski P J."/>
        </authorList>
    </citation>
    <scope>NUCLEOTIDE SEQUENCE [LARGE SCALE GENOMIC DNA]</scope>
    <source>
        <strain evidence="4 6">WMS-il1</strain>
    </source>
</reference>
<feature type="region of interest" description="Disordered" evidence="1">
    <location>
        <begin position="328"/>
        <end position="376"/>
    </location>
</feature>
<protein>
    <submittedName>
        <fullName evidence="7">FHA domain-containing protein</fullName>
    </submittedName>
</protein>
<reference evidence="3 5" key="2">
    <citation type="submission" date="2018-11" db="EMBL/GenBank/DDBJ databases">
        <authorList>
            <consortium name="Pathogen Informatics"/>
        </authorList>
    </citation>
    <scope>NUCLEOTIDE SEQUENCE [LARGE SCALE GENOMIC DNA]</scope>
</reference>
<reference evidence="7" key="1">
    <citation type="submission" date="2017-02" db="UniProtKB">
        <authorList>
            <consortium name="WormBaseParasite"/>
        </authorList>
    </citation>
    <scope>IDENTIFICATION</scope>
</reference>
<dbReference type="InterPro" id="IPR000253">
    <property type="entry name" value="FHA_dom"/>
</dbReference>
<evidence type="ECO:0000259" key="2">
    <source>
        <dbReference type="PROSITE" id="PS50006"/>
    </source>
</evidence>
<dbReference type="InterPro" id="IPR050923">
    <property type="entry name" value="Cell_Proc_Reg/RNA_Proc"/>
</dbReference>
<dbReference type="SUPFAM" id="SSF49879">
    <property type="entry name" value="SMAD/FHA domain"/>
    <property type="match status" value="1"/>
</dbReference>
<name>A0A0R3S7P7_HYMDI</name>
<feature type="compositionally biased region" description="Polar residues" evidence="1">
    <location>
        <begin position="134"/>
        <end position="153"/>
    </location>
</feature>
<dbReference type="FunFam" id="2.60.200.20:FF:000019">
    <property type="entry name" value="Nuclear inhibitor of protein phosphatase"/>
    <property type="match status" value="1"/>
</dbReference>
<dbReference type="Proteomes" id="UP000321570">
    <property type="component" value="Unassembled WGS sequence"/>
</dbReference>
<sequence length="376" mass="41752">MSGISGEPLINNFKIPSWAGKPPPGMHLDVMKEGKLIQKLLMDEKSCYFFGRNHQLCDFPIDHESCSRIHAALIWHKHLDMPFLIDLGSVHGTFIGRIRLERDRPQKVAIDSEIHFGASKRIFIIRERPNQANGSSIIRNASDDPNSSLQDGESSLPKGEDELEQLTQFNTAKNRKIEVITDINMPTPVVKQGRKNPLNQRLSVHFSEVLEEVINPEDVDPSIGRFRNLVQETFIPFKNKHEGADIGIIAPKPVTQTPVLNSRNEELSNEAGEKLASINNPSFSLAAKLGLPMPNLAPDIDSLEPVSLTSLHRPKPVFAPGLSAEDIMGGPLLKTGEKRRNSESESMDGEFPKKKKYAKEAWPGKRPGYLVGPSAS</sequence>
<evidence type="ECO:0000313" key="5">
    <source>
        <dbReference type="Proteomes" id="UP000274504"/>
    </source>
</evidence>
<proteinExistence type="predicted"/>
<dbReference type="SMART" id="SM00240">
    <property type="entry name" value="FHA"/>
    <property type="match status" value="1"/>
</dbReference>
<organism evidence="7">
    <name type="scientific">Hymenolepis diminuta</name>
    <name type="common">Rat tapeworm</name>
    <dbReference type="NCBI Taxonomy" id="6216"/>
    <lineage>
        <taxon>Eukaryota</taxon>
        <taxon>Metazoa</taxon>
        <taxon>Spiralia</taxon>
        <taxon>Lophotrochozoa</taxon>
        <taxon>Platyhelminthes</taxon>
        <taxon>Cestoda</taxon>
        <taxon>Eucestoda</taxon>
        <taxon>Cyclophyllidea</taxon>
        <taxon>Hymenolepididae</taxon>
        <taxon>Hymenolepis</taxon>
    </lineage>
</organism>
<dbReference type="OrthoDB" id="4096268at2759"/>
<feature type="region of interest" description="Disordered" evidence="1">
    <location>
        <begin position="134"/>
        <end position="157"/>
    </location>
</feature>
<evidence type="ECO:0000313" key="6">
    <source>
        <dbReference type="Proteomes" id="UP000321570"/>
    </source>
</evidence>
<dbReference type="Proteomes" id="UP000274504">
    <property type="component" value="Unassembled WGS sequence"/>
</dbReference>
<dbReference type="PROSITE" id="PS50006">
    <property type="entry name" value="FHA_DOMAIN"/>
    <property type="match status" value="1"/>
</dbReference>
<dbReference type="Gene3D" id="6.10.250.1290">
    <property type="match status" value="1"/>
</dbReference>
<feature type="domain" description="FHA" evidence="2">
    <location>
        <begin position="48"/>
        <end position="100"/>
    </location>
</feature>
<dbReference type="Gene3D" id="2.60.200.20">
    <property type="match status" value="1"/>
</dbReference>